<evidence type="ECO:0000256" key="1">
    <source>
        <dbReference type="SAM" id="SignalP"/>
    </source>
</evidence>
<name>A0A913X2W1_EXADI</name>
<dbReference type="AlphaFoldDB" id="A0A913X2W1"/>
<protein>
    <recommendedName>
        <fullName evidence="2">VWFA domain-containing protein</fullName>
    </recommendedName>
</protein>
<organism evidence="3 4">
    <name type="scientific">Exaiptasia diaphana</name>
    <name type="common">Tropical sea anemone</name>
    <name type="synonym">Aiptasia pulchella</name>
    <dbReference type="NCBI Taxonomy" id="2652724"/>
    <lineage>
        <taxon>Eukaryota</taxon>
        <taxon>Metazoa</taxon>
        <taxon>Cnidaria</taxon>
        <taxon>Anthozoa</taxon>
        <taxon>Hexacorallia</taxon>
        <taxon>Actiniaria</taxon>
        <taxon>Aiptasiidae</taxon>
        <taxon>Exaiptasia</taxon>
    </lineage>
</organism>
<evidence type="ECO:0000313" key="3">
    <source>
        <dbReference type="EnsemblMetazoa" id="XP_020898063.1"/>
    </source>
</evidence>
<dbReference type="InterPro" id="IPR052229">
    <property type="entry name" value="Collagen-VI/PIF"/>
</dbReference>
<feature type="chain" id="PRO_5037552685" description="VWFA domain-containing protein" evidence="1">
    <location>
        <begin position="22"/>
        <end position="308"/>
    </location>
</feature>
<dbReference type="PANTHER" id="PTHR22588">
    <property type="entry name" value="VWFA DOMAIN-CONTAINING PROTEIN"/>
    <property type="match status" value="1"/>
</dbReference>
<evidence type="ECO:0000259" key="2">
    <source>
        <dbReference type="PROSITE" id="PS50234"/>
    </source>
</evidence>
<dbReference type="KEGG" id="epa:110236849"/>
<dbReference type="SUPFAM" id="SSF53300">
    <property type="entry name" value="vWA-like"/>
    <property type="match status" value="1"/>
</dbReference>
<dbReference type="PANTHER" id="PTHR22588:SF3">
    <property type="entry name" value="VWFA DOMAIN-CONTAINING PROTEIN"/>
    <property type="match status" value="1"/>
</dbReference>
<dbReference type="SMART" id="SM00327">
    <property type="entry name" value="VWA"/>
    <property type="match status" value="1"/>
</dbReference>
<proteinExistence type="predicted"/>
<dbReference type="GeneID" id="110236849"/>
<keyword evidence="1" id="KW-0732">Signal</keyword>
<dbReference type="InterPro" id="IPR002035">
    <property type="entry name" value="VWF_A"/>
</dbReference>
<dbReference type="Proteomes" id="UP000887567">
    <property type="component" value="Unplaced"/>
</dbReference>
<dbReference type="CDD" id="cd00198">
    <property type="entry name" value="vWFA"/>
    <property type="match status" value="1"/>
</dbReference>
<dbReference type="PROSITE" id="PS50234">
    <property type="entry name" value="VWFA"/>
    <property type="match status" value="1"/>
</dbReference>
<dbReference type="Gene3D" id="3.40.50.410">
    <property type="entry name" value="von Willebrand factor, type A domain"/>
    <property type="match status" value="1"/>
</dbReference>
<dbReference type="InterPro" id="IPR036465">
    <property type="entry name" value="vWFA_dom_sf"/>
</dbReference>
<dbReference type="OrthoDB" id="5970016at2759"/>
<reference evidence="3" key="1">
    <citation type="submission" date="2022-11" db="UniProtKB">
        <authorList>
            <consortium name="EnsemblMetazoa"/>
        </authorList>
    </citation>
    <scope>IDENTIFICATION</scope>
</reference>
<feature type="domain" description="VWFA" evidence="2">
    <location>
        <begin position="141"/>
        <end position="308"/>
    </location>
</feature>
<keyword evidence="4" id="KW-1185">Reference proteome</keyword>
<evidence type="ECO:0000313" key="4">
    <source>
        <dbReference type="Proteomes" id="UP000887567"/>
    </source>
</evidence>
<dbReference type="RefSeq" id="XP_020898063.1">
    <property type="nucleotide sequence ID" value="XM_021042404.2"/>
</dbReference>
<dbReference type="EnsemblMetazoa" id="XM_021042404.2">
    <property type="protein sequence ID" value="XP_020898063.1"/>
    <property type="gene ID" value="LOC110236849"/>
</dbReference>
<feature type="signal peptide" evidence="1">
    <location>
        <begin position="1"/>
        <end position="21"/>
    </location>
</feature>
<accession>A0A913X2W1</accession>
<dbReference type="Pfam" id="PF00092">
    <property type="entry name" value="VWA"/>
    <property type="match status" value="1"/>
</dbReference>
<sequence length="308" mass="34430">MNKRLVFLFTIVILKVQATYSHNSCDSRCPDTSGYVLNCALNKPGYLLHQKQAVSQLQCFDYCLRHPNCHVYNFKKGSSSCELFGGLWSFDDGNLLVAQPSTVFSWMGRDQYTLWTMPTCKENTCQDMPSSSIGYCKKPLDMAFLIDTSVSTVGALNLSKNFIAKVSEKFDQSQEYAKIGIVEYNTNAVSTFTFNNFTSSIKFQRFLDSVALGHGKTRYDRALFKAESELFSSQGGARPFAHRVVVLITNSGLHENAENVHSINSLKESFKKKCVALFAVGISSPGKEAAAEVVDHNTSRLIQEDYFN</sequence>